<dbReference type="Proteomes" id="UP001187192">
    <property type="component" value="Unassembled WGS sequence"/>
</dbReference>
<evidence type="ECO:0000313" key="3">
    <source>
        <dbReference type="Proteomes" id="UP001187192"/>
    </source>
</evidence>
<keyword evidence="3" id="KW-1185">Reference proteome</keyword>
<gene>
    <name evidence="2" type="ORF">TIFTF001_021837</name>
</gene>
<dbReference type="AlphaFoldDB" id="A0AA88AHH6"/>
<reference evidence="2" key="1">
    <citation type="submission" date="2023-07" db="EMBL/GenBank/DDBJ databases">
        <title>draft genome sequence of fig (Ficus carica).</title>
        <authorList>
            <person name="Takahashi T."/>
            <person name="Nishimura K."/>
        </authorList>
    </citation>
    <scope>NUCLEOTIDE SEQUENCE</scope>
</reference>
<name>A0AA88AHH6_FICCA</name>
<protein>
    <submittedName>
        <fullName evidence="2">Uncharacterized protein</fullName>
    </submittedName>
</protein>
<evidence type="ECO:0000313" key="2">
    <source>
        <dbReference type="EMBL" id="GMN52684.1"/>
    </source>
</evidence>
<accession>A0AA88AHH6</accession>
<sequence>MLDNASYIFHSPVPPSLAVPAVVSSDGEATQSAPPSRLQDEDRRNRIPGGGDPVLRALPLCVTWMFDGGCRHRDLAFVHHPRPEQSPPSRQHLAMAEPATISPFEQRRLLESPWRRRLLSPSRLPFDLTMAAYEIVTSRRNEHCDGARAIAIRVLVATAVVHNPSVSSASGEVMVVGGGLKI</sequence>
<evidence type="ECO:0000256" key="1">
    <source>
        <dbReference type="SAM" id="MobiDB-lite"/>
    </source>
</evidence>
<comment type="caution">
    <text evidence="2">The sequence shown here is derived from an EMBL/GenBank/DDBJ whole genome shotgun (WGS) entry which is preliminary data.</text>
</comment>
<dbReference type="EMBL" id="BTGU01000042">
    <property type="protein sequence ID" value="GMN52684.1"/>
    <property type="molecule type" value="Genomic_DNA"/>
</dbReference>
<organism evidence="2 3">
    <name type="scientific">Ficus carica</name>
    <name type="common">Common fig</name>
    <dbReference type="NCBI Taxonomy" id="3494"/>
    <lineage>
        <taxon>Eukaryota</taxon>
        <taxon>Viridiplantae</taxon>
        <taxon>Streptophyta</taxon>
        <taxon>Embryophyta</taxon>
        <taxon>Tracheophyta</taxon>
        <taxon>Spermatophyta</taxon>
        <taxon>Magnoliopsida</taxon>
        <taxon>eudicotyledons</taxon>
        <taxon>Gunneridae</taxon>
        <taxon>Pentapetalae</taxon>
        <taxon>rosids</taxon>
        <taxon>fabids</taxon>
        <taxon>Rosales</taxon>
        <taxon>Moraceae</taxon>
        <taxon>Ficeae</taxon>
        <taxon>Ficus</taxon>
    </lineage>
</organism>
<proteinExistence type="predicted"/>
<feature type="region of interest" description="Disordered" evidence="1">
    <location>
        <begin position="22"/>
        <end position="50"/>
    </location>
</feature>